<gene>
    <name evidence="1" type="ORF">OCTVUL_1B011706</name>
</gene>
<dbReference type="EMBL" id="OX597818">
    <property type="protein sequence ID" value="CAI9723336.1"/>
    <property type="molecule type" value="Genomic_DNA"/>
</dbReference>
<keyword evidence="2" id="KW-1185">Reference proteome</keyword>
<protein>
    <submittedName>
        <fullName evidence="1">Uncharacterized protein</fullName>
    </submittedName>
</protein>
<organism evidence="1 2">
    <name type="scientific">Octopus vulgaris</name>
    <name type="common">Common octopus</name>
    <dbReference type="NCBI Taxonomy" id="6645"/>
    <lineage>
        <taxon>Eukaryota</taxon>
        <taxon>Metazoa</taxon>
        <taxon>Spiralia</taxon>
        <taxon>Lophotrochozoa</taxon>
        <taxon>Mollusca</taxon>
        <taxon>Cephalopoda</taxon>
        <taxon>Coleoidea</taxon>
        <taxon>Octopodiformes</taxon>
        <taxon>Octopoda</taxon>
        <taxon>Incirrata</taxon>
        <taxon>Octopodidae</taxon>
        <taxon>Octopus</taxon>
    </lineage>
</organism>
<name>A0AA36F2K0_OCTVU</name>
<dbReference type="Proteomes" id="UP001162480">
    <property type="component" value="Chromosome 5"/>
</dbReference>
<sequence>MSCAVEDLNIKALTVIGDELLFSDKSGDIVSQQHSLHQLLVCIELFLNRLNASFISKPFPFLAQVNGVVKMELMIRVHSSVLTKRRKSFNMPADELLNNISTTKYRKPELYRMSKSLGTRKICQGMESGGAMLGGKILAQSRSQTGDEDFDSGRK</sequence>
<evidence type="ECO:0000313" key="1">
    <source>
        <dbReference type="EMBL" id="CAI9723336.1"/>
    </source>
</evidence>
<evidence type="ECO:0000313" key="2">
    <source>
        <dbReference type="Proteomes" id="UP001162480"/>
    </source>
</evidence>
<proteinExistence type="predicted"/>
<accession>A0AA36F2K0</accession>
<reference evidence="1" key="1">
    <citation type="submission" date="2023-08" db="EMBL/GenBank/DDBJ databases">
        <authorList>
            <person name="Alioto T."/>
            <person name="Alioto T."/>
            <person name="Gomez Garrido J."/>
        </authorList>
    </citation>
    <scope>NUCLEOTIDE SEQUENCE</scope>
</reference>
<dbReference type="AlphaFoldDB" id="A0AA36F2K0"/>